<feature type="transmembrane region" description="Helical" evidence="6">
    <location>
        <begin position="201"/>
        <end position="227"/>
    </location>
</feature>
<reference evidence="7 8" key="1">
    <citation type="journal article" date="2011" name="Appl. Environ. Microbiol.">
        <title>Methanogenic archaea isolated from Taiwan's Chelungpu fault.</title>
        <authorList>
            <person name="Wu S.Y."/>
            <person name="Lai M.C."/>
        </authorList>
    </citation>
    <scope>NUCLEOTIDE SEQUENCE [LARGE SCALE GENOMIC DNA]</scope>
    <source>
        <strain evidence="7 8">St545Mb</strain>
    </source>
</reference>
<keyword evidence="5 6" id="KW-0472">Membrane</keyword>
<feature type="transmembrane region" description="Helical" evidence="6">
    <location>
        <begin position="145"/>
        <end position="170"/>
    </location>
</feature>
<evidence type="ECO:0000313" key="7">
    <source>
        <dbReference type="EMBL" id="MCQ6962767.1"/>
    </source>
</evidence>
<feature type="transmembrane region" description="Helical" evidence="6">
    <location>
        <begin position="20"/>
        <end position="53"/>
    </location>
</feature>
<feature type="transmembrane region" description="Helical" evidence="6">
    <location>
        <begin position="233"/>
        <end position="258"/>
    </location>
</feature>
<dbReference type="AlphaFoldDB" id="A0AAE3KXF7"/>
<dbReference type="EMBL" id="JTEO01000004">
    <property type="protein sequence ID" value="MCQ6962767.1"/>
    <property type="molecule type" value="Genomic_DNA"/>
</dbReference>
<accession>A0AAE3KXF7</accession>
<gene>
    <name evidence="7" type="ORF">PV02_06605</name>
</gene>
<sequence length="365" mass="40408">MVPTIKDGVSRIIDSKWKIAAVIAIILLLIIQVFIFLPLADGIILGLVFAYISRPIFYKMDRFPRLGAFVATMSIVVPVVFIIGWGLLEIVRKIAWVFDNQTYMLNLVFDYSRRVNVPAEYSNDVNQLLWNISTSFVPLISGAGIFSYAFDIMMFGLNLVVAVFVCYYLLADGHRLYRAIVALFPDNCKSSVVRYFEHLDVILQGVFVGNASAALIVSILSLIVFYAFGFSNILALAALIFLASVIPMFAGYMVLLALSAYRYLEYGPESAIIFFLVSSIVIYVPPELFLRPYLSSIKSHVHPLLILLAFLGGAFVGGISGFFAAPILLGAIIAAYRVYMDDVSAACLLSEKKHVSIEAELPDQS</sequence>
<organism evidence="7 8">
    <name type="scientific">Methanolobus chelungpuianus</name>
    <dbReference type="NCBI Taxonomy" id="502115"/>
    <lineage>
        <taxon>Archaea</taxon>
        <taxon>Methanobacteriati</taxon>
        <taxon>Methanobacteriota</taxon>
        <taxon>Stenosarchaea group</taxon>
        <taxon>Methanomicrobia</taxon>
        <taxon>Methanosarcinales</taxon>
        <taxon>Methanosarcinaceae</taxon>
        <taxon>Methanolobus</taxon>
    </lineage>
</organism>
<evidence type="ECO:0000256" key="5">
    <source>
        <dbReference type="ARBA" id="ARBA00023136"/>
    </source>
</evidence>
<dbReference type="PANTHER" id="PTHR21716">
    <property type="entry name" value="TRANSMEMBRANE PROTEIN"/>
    <property type="match status" value="1"/>
</dbReference>
<dbReference type="RefSeq" id="WP_256622603.1">
    <property type="nucleotide sequence ID" value="NZ_JTEO01000004.1"/>
</dbReference>
<protein>
    <submittedName>
        <fullName evidence="7">Permease</fullName>
    </submittedName>
</protein>
<dbReference type="Pfam" id="PF01594">
    <property type="entry name" value="AI-2E_transport"/>
    <property type="match status" value="1"/>
</dbReference>
<dbReference type="Proteomes" id="UP001206983">
    <property type="component" value="Unassembled WGS sequence"/>
</dbReference>
<feature type="transmembrane region" description="Helical" evidence="6">
    <location>
        <begin position="65"/>
        <end position="88"/>
    </location>
</feature>
<keyword evidence="4 6" id="KW-1133">Transmembrane helix</keyword>
<proteinExistence type="inferred from homology"/>
<keyword evidence="8" id="KW-1185">Reference proteome</keyword>
<evidence type="ECO:0000256" key="1">
    <source>
        <dbReference type="ARBA" id="ARBA00004141"/>
    </source>
</evidence>
<comment type="similarity">
    <text evidence="2">Belongs to the autoinducer-2 exporter (AI-2E) (TC 2.A.86) family.</text>
</comment>
<dbReference type="GO" id="GO:0016020">
    <property type="term" value="C:membrane"/>
    <property type="evidence" value="ECO:0007669"/>
    <property type="project" value="UniProtKB-SubCell"/>
</dbReference>
<evidence type="ECO:0000256" key="3">
    <source>
        <dbReference type="ARBA" id="ARBA00022692"/>
    </source>
</evidence>
<dbReference type="PANTHER" id="PTHR21716:SF4">
    <property type="entry name" value="TRANSMEMBRANE PROTEIN 245"/>
    <property type="match status" value="1"/>
</dbReference>
<evidence type="ECO:0000313" key="8">
    <source>
        <dbReference type="Proteomes" id="UP001206983"/>
    </source>
</evidence>
<evidence type="ECO:0000256" key="6">
    <source>
        <dbReference type="SAM" id="Phobius"/>
    </source>
</evidence>
<feature type="transmembrane region" description="Helical" evidence="6">
    <location>
        <begin position="270"/>
        <end position="286"/>
    </location>
</feature>
<dbReference type="InterPro" id="IPR002549">
    <property type="entry name" value="AI-2E-like"/>
</dbReference>
<comment type="caution">
    <text evidence="7">The sequence shown here is derived from an EMBL/GenBank/DDBJ whole genome shotgun (WGS) entry which is preliminary data.</text>
</comment>
<evidence type="ECO:0000256" key="2">
    <source>
        <dbReference type="ARBA" id="ARBA00009773"/>
    </source>
</evidence>
<comment type="subcellular location">
    <subcellularLocation>
        <location evidence="1">Membrane</location>
        <topology evidence="1">Multi-pass membrane protein</topology>
    </subcellularLocation>
</comment>
<keyword evidence="3 6" id="KW-0812">Transmembrane</keyword>
<name>A0AAE3KXF7_9EURY</name>
<feature type="transmembrane region" description="Helical" evidence="6">
    <location>
        <begin position="306"/>
        <end position="336"/>
    </location>
</feature>
<evidence type="ECO:0000256" key="4">
    <source>
        <dbReference type="ARBA" id="ARBA00022989"/>
    </source>
</evidence>